<evidence type="ECO:0000256" key="4">
    <source>
        <dbReference type="ARBA" id="ARBA00023163"/>
    </source>
</evidence>
<dbReference type="OrthoDB" id="6369473at2759"/>
<protein>
    <recommendedName>
        <fullName evidence="2">Regulatory protein zeste</fullName>
    </recommendedName>
</protein>
<evidence type="ECO:0000259" key="6">
    <source>
        <dbReference type="Pfam" id="PF13873"/>
    </source>
</evidence>
<evidence type="ECO:0000256" key="2">
    <source>
        <dbReference type="ARBA" id="ARBA00016807"/>
    </source>
</evidence>
<dbReference type="InterPro" id="IPR028002">
    <property type="entry name" value="Myb_DNA-bind_5"/>
</dbReference>
<keyword evidence="4" id="KW-0804">Transcription</keyword>
<organism evidence="7 8">
    <name type="scientific">Parnassius apollo</name>
    <name type="common">Apollo butterfly</name>
    <name type="synonym">Papilio apollo</name>
    <dbReference type="NCBI Taxonomy" id="110799"/>
    <lineage>
        <taxon>Eukaryota</taxon>
        <taxon>Metazoa</taxon>
        <taxon>Ecdysozoa</taxon>
        <taxon>Arthropoda</taxon>
        <taxon>Hexapoda</taxon>
        <taxon>Insecta</taxon>
        <taxon>Pterygota</taxon>
        <taxon>Neoptera</taxon>
        <taxon>Endopterygota</taxon>
        <taxon>Lepidoptera</taxon>
        <taxon>Glossata</taxon>
        <taxon>Ditrysia</taxon>
        <taxon>Papilionoidea</taxon>
        <taxon>Papilionidae</taxon>
        <taxon>Parnassiinae</taxon>
        <taxon>Parnassini</taxon>
        <taxon>Parnassius</taxon>
        <taxon>Parnassius</taxon>
    </lineage>
</organism>
<accession>A0A8S3X794</accession>
<evidence type="ECO:0000313" key="7">
    <source>
        <dbReference type="EMBL" id="CAG5001937.1"/>
    </source>
</evidence>
<comment type="function">
    <text evidence="5">Involved in transvection phenomena (= synapsis-dependent gene expression), where the synaptic pairing of chromosomes carrying genes with which zeste interacts influences the expression of these genes. Zeste binds to DNA and stimulates transcription from a nearby promoter.</text>
</comment>
<evidence type="ECO:0000313" key="8">
    <source>
        <dbReference type="Proteomes" id="UP000691718"/>
    </source>
</evidence>
<dbReference type="EMBL" id="CAJQZP010000945">
    <property type="protein sequence ID" value="CAG5001937.1"/>
    <property type="molecule type" value="Genomic_DNA"/>
</dbReference>
<keyword evidence="3" id="KW-0805">Transcription regulation</keyword>
<dbReference type="Proteomes" id="UP000691718">
    <property type="component" value="Unassembled WGS sequence"/>
</dbReference>
<keyword evidence="8" id="KW-1185">Reference proteome</keyword>
<evidence type="ECO:0000256" key="5">
    <source>
        <dbReference type="ARBA" id="ARBA00025466"/>
    </source>
</evidence>
<comment type="caution">
    <text evidence="7">The sequence shown here is derived from an EMBL/GenBank/DDBJ whole genome shotgun (WGS) entry which is preliminary data.</text>
</comment>
<sequence>MSAKKTRSNKKQLNVLVNFMSTHNHLATGEFTGPLGAKRAESEWQILRDILKKYGPDRTVEQWKQTWKDLKKGARIENAAAARGRSTTGNVATVPTVSEMFTKVLNIIGHESSTGIGPEESSISQANVCPYLVLKLCFV</sequence>
<feature type="domain" description="Myb/SANT-like DNA-binding" evidence="6">
    <location>
        <begin position="6"/>
        <end position="77"/>
    </location>
</feature>
<proteinExistence type="predicted"/>
<comment type="subunit">
    <text evidence="1">Self-associates forming complexes of several hundred monomers.</text>
</comment>
<dbReference type="AlphaFoldDB" id="A0A8S3X794"/>
<reference evidence="7" key="1">
    <citation type="submission" date="2021-04" db="EMBL/GenBank/DDBJ databases">
        <authorList>
            <person name="Tunstrom K."/>
        </authorList>
    </citation>
    <scope>NUCLEOTIDE SEQUENCE</scope>
</reference>
<evidence type="ECO:0000256" key="1">
    <source>
        <dbReference type="ARBA" id="ARBA00011764"/>
    </source>
</evidence>
<gene>
    <name evidence="7" type="ORF">PAPOLLO_LOCUS14013</name>
</gene>
<evidence type="ECO:0000256" key="3">
    <source>
        <dbReference type="ARBA" id="ARBA00023015"/>
    </source>
</evidence>
<name>A0A8S3X794_PARAO</name>
<dbReference type="Pfam" id="PF13873">
    <property type="entry name" value="Myb_DNA-bind_5"/>
    <property type="match status" value="1"/>
</dbReference>